<dbReference type="Gene3D" id="1.20.1730.10">
    <property type="entry name" value="Sodium/glucose cotransporter"/>
    <property type="match status" value="1"/>
</dbReference>
<dbReference type="GO" id="GO:0015293">
    <property type="term" value="F:symporter activity"/>
    <property type="evidence" value="ECO:0007669"/>
    <property type="project" value="TreeGrafter"/>
</dbReference>
<feature type="transmembrane region" description="Helical" evidence="12">
    <location>
        <begin position="283"/>
        <end position="305"/>
    </location>
</feature>
<dbReference type="InterPro" id="IPR001734">
    <property type="entry name" value="Na/solute_symporter"/>
</dbReference>
<dbReference type="InterPro" id="IPR038377">
    <property type="entry name" value="Na/Glc_symporter_sf"/>
</dbReference>
<dbReference type="InterPro" id="IPR051163">
    <property type="entry name" value="Sodium:Solute_Symporter_SSF"/>
</dbReference>
<dbReference type="NCBIfam" id="TIGR00813">
    <property type="entry name" value="sss"/>
    <property type="match status" value="1"/>
</dbReference>
<feature type="transmembrane region" description="Helical" evidence="12">
    <location>
        <begin position="388"/>
        <end position="410"/>
    </location>
</feature>
<evidence type="ECO:0000256" key="4">
    <source>
        <dbReference type="ARBA" id="ARBA00022475"/>
    </source>
</evidence>
<sequence length="591" mass="66275">MESNITWIENAPLEFSWLDYGLFLFMLLLSAFIGVYFGFVKKQSTADEYLLGGKDMSVTPIAMSMISSLISSIALLAIPTDIYKHGVTYWFSVLTVLVAMFISYKYCIPIFYDLQLTSTYEYLERRFDSKVRRTISALFALSMFLYLPIVIYLPALALSQATSFNVHAITPLICGVCVFYTTFGGLKAVVWTDAIQFVVMMATTIVTLLLALFDVGGIGNVWKRNSEYGRLDVDFDFDVTKRDTFWNLTIGFFFIWFFSGSCSQGLMQKCIALRNYQSVKKAWAWFTLGTVAFLSFSVIFGLIIFTKYFNCDPLLAGKISEPDQLLPYFVMEIGREIPGLPGLFTASIFSAALSTLSAHINGLSATIYEDFISRYIKEDTSQKTISNYLKLIAVVIGIINIALVFFIPYFGSILPLSLSFAGVTGGTICGIFVSGMFIPSINAKGAQWGGAFSFICLSMLVFGSQYYKLTGLIKYPYLPVSMDGCQNVTTILNNTVLDKNDILMSSNSAPLPIFKVSFYYYTFIGILITTTAGLVISRFSPQHNKRIEKKYFSPLIRDFINDADAPPDYDSLEKANMITLHKKQKEKLSNF</sequence>
<dbReference type="PANTHER" id="PTHR42985:SF21">
    <property type="entry name" value="SODIUM-DEPENDENT MULTIVITAMIN TRANSPORTER-LIKE PROTEIN"/>
    <property type="match status" value="1"/>
</dbReference>
<dbReference type="PROSITE" id="PS50283">
    <property type="entry name" value="NA_SOLUT_SYMP_3"/>
    <property type="match status" value="1"/>
</dbReference>
<feature type="transmembrane region" description="Helical" evidence="12">
    <location>
        <begin position="61"/>
        <end position="78"/>
    </location>
</feature>
<reference evidence="13 14" key="1">
    <citation type="journal article" date="2024" name="BMC Genomics">
        <title>De novo assembly and annotation of Popillia japonica's genome with initial clues to its potential as an invasive pest.</title>
        <authorList>
            <person name="Cucini C."/>
            <person name="Boschi S."/>
            <person name="Funari R."/>
            <person name="Cardaioli E."/>
            <person name="Iannotti N."/>
            <person name="Marturano G."/>
            <person name="Paoli F."/>
            <person name="Bruttini M."/>
            <person name="Carapelli A."/>
            <person name="Frati F."/>
            <person name="Nardi F."/>
        </authorList>
    </citation>
    <scope>NUCLEOTIDE SEQUENCE [LARGE SCALE GENOMIC DNA]</scope>
    <source>
        <strain evidence="13">DMR45628</strain>
    </source>
</reference>
<keyword evidence="6 12" id="KW-1133">Transmembrane helix</keyword>
<dbReference type="CDD" id="cd11492">
    <property type="entry name" value="SLC5sbd_NIS-SMVT"/>
    <property type="match status" value="1"/>
</dbReference>
<accession>A0AAW1KPH7</accession>
<keyword evidence="9 12" id="KW-0472">Membrane</keyword>
<evidence type="ECO:0000256" key="3">
    <source>
        <dbReference type="ARBA" id="ARBA00022448"/>
    </source>
</evidence>
<evidence type="ECO:0000256" key="6">
    <source>
        <dbReference type="ARBA" id="ARBA00022989"/>
    </source>
</evidence>
<comment type="subcellular location">
    <subcellularLocation>
        <location evidence="1">Cell membrane</location>
        <topology evidence="1">Multi-pass membrane protein</topology>
    </subcellularLocation>
</comment>
<evidence type="ECO:0000256" key="11">
    <source>
        <dbReference type="RuleBase" id="RU362091"/>
    </source>
</evidence>
<keyword evidence="4" id="KW-1003">Cell membrane</keyword>
<comment type="similarity">
    <text evidence="2 11">Belongs to the sodium:solute symporter (SSF) (TC 2.A.21) family.</text>
</comment>
<feature type="transmembrane region" description="Helical" evidence="12">
    <location>
        <begin position="90"/>
        <end position="114"/>
    </location>
</feature>
<keyword evidence="8" id="KW-0406">Ion transport</keyword>
<evidence type="ECO:0000256" key="2">
    <source>
        <dbReference type="ARBA" id="ARBA00006434"/>
    </source>
</evidence>
<keyword evidence="5 12" id="KW-0812">Transmembrane</keyword>
<feature type="transmembrane region" description="Helical" evidence="12">
    <location>
        <begin position="450"/>
        <end position="467"/>
    </location>
</feature>
<evidence type="ECO:0000256" key="5">
    <source>
        <dbReference type="ARBA" id="ARBA00022692"/>
    </source>
</evidence>
<evidence type="ECO:0000256" key="1">
    <source>
        <dbReference type="ARBA" id="ARBA00004651"/>
    </source>
</evidence>
<dbReference type="PANTHER" id="PTHR42985">
    <property type="entry name" value="SODIUM-COUPLED MONOCARBOXYLATE TRANSPORTER"/>
    <property type="match status" value="1"/>
</dbReference>
<feature type="transmembrane region" description="Helical" evidence="12">
    <location>
        <begin position="195"/>
        <end position="213"/>
    </location>
</feature>
<proteinExistence type="inferred from homology"/>
<feature type="transmembrane region" description="Helical" evidence="12">
    <location>
        <begin position="20"/>
        <end position="40"/>
    </location>
</feature>
<keyword evidence="10" id="KW-0739">Sodium transport</keyword>
<evidence type="ECO:0000256" key="7">
    <source>
        <dbReference type="ARBA" id="ARBA00023053"/>
    </source>
</evidence>
<dbReference type="Pfam" id="PF00474">
    <property type="entry name" value="SSF"/>
    <property type="match status" value="1"/>
</dbReference>
<evidence type="ECO:0000313" key="13">
    <source>
        <dbReference type="EMBL" id="KAK9722151.1"/>
    </source>
</evidence>
<keyword evidence="7" id="KW-0915">Sodium</keyword>
<protein>
    <submittedName>
        <fullName evidence="13">Sodium:solute symporter family</fullName>
    </submittedName>
</protein>
<feature type="transmembrane region" description="Helical" evidence="12">
    <location>
        <begin position="164"/>
        <end position="183"/>
    </location>
</feature>
<feature type="transmembrane region" description="Helical" evidence="12">
    <location>
        <begin position="135"/>
        <end position="158"/>
    </location>
</feature>
<keyword evidence="3" id="KW-0813">Transport</keyword>
<name>A0AAW1KPH7_POPJA</name>
<comment type="caution">
    <text evidence="13">The sequence shown here is derived from an EMBL/GenBank/DDBJ whole genome shotgun (WGS) entry which is preliminary data.</text>
</comment>
<gene>
    <name evidence="13" type="ORF">QE152_g19840</name>
</gene>
<evidence type="ECO:0000256" key="9">
    <source>
        <dbReference type="ARBA" id="ARBA00023136"/>
    </source>
</evidence>
<feature type="transmembrane region" description="Helical" evidence="12">
    <location>
        <begin position="416"/>
        <end position="438"/>
    </location>
</feature>
<feature type="transmembrane region" description="Helical" evidence="12">
    <location>
        <begin position="348"/>
        <end position="368"/>
    </location>
</feature>
<dbReference type="AlphaFoldDB" id="A0AAW1KPH7"/>
<feature type="transmembrane region" description="Helical" evidence="12">
    <location>
        <begin position="244"/>
        <end position="262"/>
    </location>
</feature>
<evidence type="ECO:0000313" key="14">
    <source>
        <dbReference type="Proteomes" id="UP001458880"/>
    </source>
</evidence>
<evidence type="ECO:0000256" key="12">
    <source>
        <dbReference type="SAM" id="Phobius"/>
    </source>
</evidence>
<feature type="transmembrane region" description="Helical" evidence="12">
    <location>
        <begin position="518"/>
        <end position="540"/>
    </location>
</feature>
<organism evidence="13 14">
    <name type="scientific">Popillia japonica</name>
    <name type="common">Japanese beetle</name>
    <dbReference type="NCBI Taxonomy" id="7064"/>
    <lineage>
        <taxon>Eukaryota</taxon>
        <taxon>Metazoa</taxon>
        <taxon>Ecdysozoa</taxon>
        <taxon>Arthropoda</taxon>
        <taxon>Hexapoda</taxon>
        <taxon>Insecta</taxon>
        <taxon>Pterygota</taxon>
        <taxon>Neoptera</taxon>
        <taxon>Endopterygota</taxon>
        <taxon>Coleoptera</taxon>
        <taxon>Polyphaga</taxon>
        <taxon>Scarabaeiformia</taxon>
        <taxon>Scarabaeidae</taxon>
        <taxon>Rutelinae</taxon>
        <taxon>Popillia</taxon>
    </lineage>
</organism>
<dbReference type="Proteomes" id="UP001458880">
    <property type="component" value="Unassembled WGS sequence"/>
</dbReference>
<evidence type="ECO:0000256" key="8">
    <source>
        <dbReference type="ARBA" id="ARBA00023065"/>
    </source>
</evidence>
<dbReference type="GO" id="GO:0005886">
    <property type="term" value="C:plasma membrane"/>
    <property type="evidence" value="ECO:0007669"/>
    <property type="project" value="UniProtKB-SubCell"/>
</dbReference>
<dbReference type="GO" id="GO:0006814">
    <property type="term" value="P:sodium ion transport"/>
    <property type="evidence" value="ECO:0007669"/>
    <property type="project" value="UniProtKB-KW"/>
</dbReference>
<dbReference type="EMBL" id="JASPKY010000191">
    <property type="protein sequence ID" value="KAK9722151.1"/>
    <property type="molecule type" value="Genomic_DNA"/>
</dbReference>
<keyword evidence="14" id="KW-1185">Reference proteome</keyword>
<evidence type="ECO:0000256" key="10">
    <source>
        <dbReference type="ARBA" id="ARBA00023201"/>
    </source>
</evidence>